<evidence type="ECO:0000256" key="2">
    <source>
        <dbReference type="ARBA" id="ARBA00022723"/>
    </source>
</evidence>
<evidence type="ECO:0000256" key="4">
    <source>
        <dbReference type="ARBA" id="ARBA00022842"/>
    </source>
</evidence>
<dbReference type="SUPFAM" id="SSF56784">
    <property type="entry name" value="HAD-like"/>
    <property type="match status" value="1"/>
</dbReference>
<dbReference type="InterPro" id="IPR008380">
    <property type="entry name" value="HAD-SF_hydro_IG_5-nucl"/>
</dbReference>
<keyword evidence="3" id="KW-0378">Hydrolase</keyword>
<dbReference type="Pfam" id="PF05761">
    <property type="entry name" value="5_nucleotid"/>
    <property type="match status" value="1"/>
</dbReference>
<keyword evidence="4" id="KW-0460">Magnesium</keyword>
<keyword evidence="2" id="KW-0479">Metal-binding</keyword>
<dbReference type="GO" id="GO:0008253">
    <property type="term" value="F:5'-nucleotidase activity"/>
    <property type="evidence" value="ECO:0007669"/>
    <property type="project" value="TreeGrafter"/>
</dbReference>
<name>M7BPA8_CHEMY</name>
<dbReference type="InterPro" id="IPR036412">
    <property type="entry name" value="HAD-like_sf"/>
</dbReference>
<organism evidence="5 6">
    <name type="scientific">Chelonia mydas</name>
    <name type="common">Green sea-turtle</name>
    <name type="synonym">Chelonia agassizi</name>
    <dbReference type="NCBI Taxonomy" id="8469"/>
    <lineage>
        <taxon>Eukaryota</taxon>
        <taxon>Metazoa</taxon>
        <taxon>Chordata</taxon>
        <taxon>Craniata</taxon>
        <taxon>Vertebrata</taxon>
        <taxon>Euteleostomi</taxon>
        <taxon>Archelosauria</taxon>
        <taxon>Testudinata</taxon>
        <taxon>Testudines</taxon>
        <taxon>Cryptodira</taxon>
        <taxon>Durocryptodira</taxon>
        <taxon>Americhelydia</taxon>
        <taxon>Chelonioidea</taxon>
        <taxon>Cheloniidae</taxon>
        <taxon>Chelonia</taxon>
    </lineage>
</organism>
<dbReference type="AlphaFoldDB" id="M7BPA8"/>
<reference evidence="6" key="1">
    <citation type="journal article" date="2013" name="Nat. Genet.">
        <title>The draft genomes of soft-shell turtle and green sea turtle yield insights into the development and evolution of the turtle-specific body plan.</title>
        <authorList>
            <person name="Wang Z."/>
            <person name="Pascual-Anaya J."/>
            <person name="Zadissa A."/>
            <person name="Li W."/>
            <person name="Niimura Y."/>
            <person name="Huang Z."/>
            <person name="Li C."/>
            <person name="White S."/>
            <person name="Xiong Z."/>
            <person name="Fang D."/>
            <person name="Wang B."/>
            <person name="Ming Y."/>
            <person name="Chen Y."/>
            <person name="Zheng Y."/>
            <person name="Kuraku S."/>
            <person name="Pignatelli M."/>
            <person name="Herrero J."/>
            <person name="Beal K."/>
            <person name="Nozawa M."/>
            <person name="Li Q."/>
            <person name="Wang J."/>
            <person name="Zhang H."/>
            <person name="Yu L."/>
            <person name="Shigenobu S."/>
            <person name="Wang J."/>
            <person name="Liu J."/>
            <person name="Flicek P."/>
            <person name="Searle S."/>
            <person name="Wang J."/>
            <person name="Kuratani S."/>
            <person name="Yin Y."/>
            <person name="Aken B."/>
            <person name="Zhang G."/>
            <person name="Irie N."/>
        </authorList>
    </citation>
    <scope>NUCLEOTIDE SEQUENCE [LARGE SCALE GENOMIC DNA]</scope>
</reference>
<dbReference type="GO" id="GO:0046872">
    <property type="term" value="F:metal ion binding"/>
    <property type="evidence" value="ECO:0007669"/>
    <property type="project" value="UniProtKB-KW"/>
</dbReference>
<evidence type="ECO:0000313" key="5">
    <source>
        <dbReference type="EMBL" id="EMP30017.1"/>
    </source>
</evidence>
<evidence type="ECO:0000256" key="3">
    <source>
        <dbReference type="ARBA" id="ARBA00022801"/>
    </source>
</evidence>
<proteinExistence type="inferred from homology"/>
<evidence type="ECO:0000256" key="1">
    <source>
        <dbReference type="ARBA" id="ARBA00009589"/>
    </source>
</evidence>
<keyword evidence="6" id="KW-1185">Reference proteome</keyword>
<dbReference type="InterPro" id="IPR023214">
    <property type="entry name" value="HAD_sf"/>
</dbReference>
<gene>
    <name evidence="5" type="ORF">UY3_12853</name>
</gene>
<accession>M7BPA8</accession>
<protein>
    <submittedName>
        <fullName evidence="5">Cytosolic purine 5'-nucleotidase</fullName>
    </submittedName>
</protein>
<dbReference type="PANTHER" id="PTHR12103:SF18">
    <property type="entry name" value="5'-NUCLEOTIDASE DOMAIN-CONTAINING PROTEIN 4"/>
    <property type="match status" value="1"/>
</dbReference>
<evidence type="ECO:0000313" key="6">
    <source>
        <dbReference type="Proteomes" id="UP000031443"/>
    </source>
</evidence>
<dbReference type="Gene3D" id="3.40.50.1000">
    <property type="entry name" value="HAD superfamily/HAD-like"/>
    <property type="match status" value="1"/>
</dbReference>
<sequence length="357" mass="40218">MYAKRLKSDLVELCRQRGLRIGSVHVPRLRGVAFALLLDRLVSIGYPHEILKYQYDPTFPTSASEPKAVPVVPITLRFKRSSAAGLNSPAWGIGAGRGLVFDARYGNLLKVDSHGNLLVCAHGFCFLKGPSHGDNMKRFHILNTLFNFTEAYLYACLVDFFTNCSRYVNCDMGYKHGNLFMSFRSIFQDARDAMDHVHLSGCLKEKTLENLKKLVVKDPLLLSCMKEAGKVFLATNSGYNYTDAIMMYLFTFDPGDKAQRPWHSYFNLIVVDTRKLPFFTEGTILRQVNMVGPLLQRLPRKASQGLLAVQDWSRAWVRLPHNPGSAPEAKRLPYRALQEVGGTCLTSARDQFLCPEA</sequence>
<dbReference type="Proteomes" id="UP000031443">
    <property type="component" value="Unassembled WGS sequence"/>
</dbReference>
<comment type="similarity">
    <text evidence="1">Belongs to the 5'(3')-deoxyribonucleotidase family.</text>
</comment>
<dbReference type="EMBL" id="KB552459">
    <property type="protein sequence ID" value="EMP30017.1"/>
    <property type="molecule type" value="Genomic_DNA"/>
</dbReference>
<dbReference type="PANTHER" id="PTHR12103">
    <property type="entry name" value="5'-NUCLEOTIDASE DOMAIN-CONTAINING"/>
    <property type="match status" value="1"/>
</dbReference>